<dbReference type="InterPro" id="IPR050087">
    <property type="entry name" value="AON_synthase_class-II"/>
</dbReference>
<sequence>MSPLLIDFAGNDYLGLARDPRLAAALSEAAAAQGISATSSRWGLGWTDLHEQLECDLAAFFGAEAACLLGQAFLGGLAWFTTVDASRRTVYCDEQSHANLTLGMQAAGLAVRRYRHCDPDDLERRLRQDQGGAIIASDAVFGISGRIAPLTALRDLSREFAADLLLDDAHGVFALGPQGRGALEAAGVQAHEATLLGSLGKALGCAGGFLVGSLDRVERLRRCPAVAGSTPLAIPLVAAAIAAIRIVRDEPERRERLQQHAVRMRQDLLAAGLATVACDTPILAAPLGDVDRAMQLADHFARHGLRIPYFPYASEPRADLLRMVARSCYTPAQLDRFSRALADRP</sequence>
<dbReference type="GO" id="GO:0008710">
    <property type="term" value="F:8-amino-7-oxononanoate synthase activity"/>
    <property type="evidence" value="ECO:0007669"/>
    <property type="project" value="UniProtKB-EC"/>
</dbReference>
<dbReference type="Proteomes" id="UP000317648">
    <property type="component" value="Chromosome"/>
</dbReference>
<organism evidence="5 6">
    <name type="scientific">Lignipirellula cremea</name>
    <dbReference type="NCBI Taxonomy" id="2528010"/>
    <lineage>
        <taxon>Bacteria</taxon>
        <taxon>Pseudomonadati</taxon>
        <taxon>Planctomycetota</taxon>
        <taxon>Planctomycetia</taxon>
        <taxon>Pirellulales</taxon>
        <taxon>Pirellulaceae</taxon>
        <taxon>Lignipirellula</taxon>
    </lineage>
</organism>
<keyword evidence="2 5" id="KW-0808">Transferase</keyword>
<dbReference type="InterPro" id="IPR015422">
    <property type="entry name" value="PyrdxlP-dep_Trfase_small"/>
</dbReference>
<keyword evidence="6" id="KW-1185">Reference proteome</keyword>
<evidence type="ECO:0000256" key="2">
    <source>
        <dbReference type="ARBA" id="ARBA00022679"/>
    </source>
</evidence>
<dbReference type="OrthoDB" id="9807157at2"/>
<dbReference type="EMBL" id="CP036433">
    <property type="protein sequence ID" value="QDU98666.1"/>
    <property type="molecule type" value="Genomic_DNA"/>
</dbReference>
<dbReference type="RefSeq" id="WP_145058106.1">
    <property type="nucleotide sequence ID" value="NZ_CP036433.1"/>
</dbReference>
<dbReference type="SUPFAM" id="SSF53383">
    <property type="entry name" value="PLP-dependent transferases"/>
    <property type="match status" value="1"/>
</dbReference>
<accession>A0A518E3J6</accession>
<dbReference type="GO" id="GO:0030170">
    <property type="term" value="F:pyridoxal phosphate binding"/>
    <property type="evidence" value="ECO:0007669"/>
    <property type="project" value="InterPro"/>
</dbReference>
<dbReference type="AlphaFoldDB" id="A0A518E3J6"/>
<dbReference type="InterPro" id="IPR015421">
    <property type="entry name" value="PyrdxlP-dep_Trfase_major"/>
</dbReference>
<comment type="cofactor">
    <cofactor evidence="1">
        <name>pyridoxal 5'-phosphate</name>
        <dbReference type="ChEBI" id="CHEBI:597326"/>
    </cofactor>
</comment>
<proteinExistence type="predicted"/>
<reference evidence="5 6" key="1">
    <citation type="submission" date="2019-02" db="EMBL/GenBank/DDBJ databases">
        <title>Deep-cultivation of Planctomycetes and their phenomic and genomic characterization uncovers novel biology.</title>
        <authorList>
            <person name="Wiegand S."/>
            <person name="Jogler M."/>
            <person name="Boedeker C."/>
            <person name="Pinto D."/>
            <person name="Vollmers J."/>
            <person name="Rivas-Marin E."/>
            <person name="Kohn T."/>
            <person name="Peeters S.H."/>
            <person name="Heuer A."/>
            <person name="Rast P."/>
            <person name="Oberbeckmann S."/>
            <person name="Bunk B."/>
            <person name="Jeske O."/>
            <person name="Meyerdierks A."/>
            <person name="Storesund J.E."/>
            <person name="Kallscheuer N."/>
            <person name="Luecker S."/>
            <person name="Lage O.M."/>
            <person name="Pohl T."/>
            <person name="Merkel B.J."/>
            <person name="Hornburger P."/>
            <person name="Mueller R.-W."/>
            <person name="Bruemmer F."/>
            <person name="Labrenz M."/>
            <person name="Spormann A.M."/>
            <person name="Op den Camp H."/>
            <person name="Overmann J."/>
            <person name="Amann R."/>
            <person name="Jetten M.S.M."/>
            <person name="Mascher T."/>
            <person name="Medema M.H."/>
            <person name="Devos D.P."/>
            <person name="Kaster A.-K."/>
            <person name="Ovreas L."/>
            <person name="Rohde M."/>
            <person name="Galperin M.Y."/>
            <person name="Jogler C."/>
        </authorList>
    </citation>
    <scope>NUCLEOTIDE SEQUENCE [LARGE SCALE GENOMIC DNA]</scope>
    <source>
        <strain evidence="5 6">Pla85_3_4</strain>
    </source>
</reference>
<dbReference type="Gene3D" id="3.40.640.10">
    <property type="entry name" value="Type I PLP-dependent aspartate aminotransferase-like (Major domain)"/>
    <property type="match status" value="1"/>
</dbReference>
<dbReference type="Gene3D" id="3.90.1150.10">
    <property type="entry name" value="Aspartate Aminotransferase, domain 1"/>
    <property type="match status" value="1"/>
</dbReference>
<name>A0A518E3J6_9BACT</name>
<dbReference type="GO" id="GO:0009102">
    <property type="term" value="P:biotin biosynthetic process"/>
    <property type="evidence" value="ECO:0007669"/>
    <property type="project" value="TreeGrafter"/>
</dbReference>
<evidence type="ECO:0000256" key="3">
    <source>
        <dbReference type="ARBA" id="ARBA00022898"/>
    </source>
</evidence>
<dbReference type="PANTHER" id="PTHR13693:SF100">
    <property type="entry name" value="8-AMINO-7-OXONONANOATE SYNTHASE"/>
    <property type="match status" value="1"/>
</dbReference>
<protein>
    <submittedName>
        <fullName evidence="5">8-amino-7-oxononanoate synthase</fullName>
        <ecNumber evidence="5">2.3.1.47</ecNumber>
    </submittedName>
</protein>
<evidence type="ECO:0000256" key="1">
    <source>
        <dbReference type="ARBA" id="ARBA00001933"/>
    </source>
</evidence>
<evidence type="ECO:0000313" key="6">
    <source>
        <dbReference type="Proteomes" id="UP000317648"/>
    </source>
</evidence>
<dbReference type="PANTHER" id="PTHR13693">
    <property type="entry name" value="CLASS II AMINOTRANSFERASE/8-AMINO-7-OXONONANOATE SYNTHASE"/>
    <property type="match status" value="1"/>
</dbReference>
<feature type="domain" description="Aminotransferase class I/classII large" evidence="4">
    <location>
        <begin position="6"/>
        <end position="340"/>
    </location>
</feature>
<dbReference type="InterPro" id="IPR004839">
    <property type="entry name" value="Aminotransferase_I/II_large"/>
</dbReference>
<dbReference type="EC" id="2.3.1.47" evidence="5"/>
<dbReference type="Pfam" id="PF00155">
    <property type="entry name" value="Aminotran_1_2"/>
    <property type="match status" value="1"/>
</dbReference>
<dbReference type="InterPro" id="IPR015424">
    <property type="entry name" value="PyrdxlP-dep_Trfase"/>
</dbReference>
<keyword evidence="5" id="KW-0012">Acyltransferase</keyword>
<evidence type="ECO:0000259" key="4">
    <source>
        <dbReference type="Pfam" id="PF00155"/>
    </source>
</evidence>
<dbReference type="KEGG" id="lcre:Pla8534_65380"/>
<gene>
    <name evidence="5" type="primary">bioF_2</name>
    <name evidence="5" type="ORF">Pla8534_65380</name>
</gene>
<evidence type="ECO:0000313" key="5">
    <source>
        <dbReference type="EMBL" id="QDU98666.1"/>
    </source>
</evidence>
<keyword evidence="3" id="KW-0663">Pyridoxal phosphate</keyword>